<dbReference type="CDD" id="cd03419">
    <property type="entry name" value="GRX_GRXh_1_2_like"/>
    <property type="match status" value="1"/>
</dbReference>
<dbReference type="GO" id="GO:0015038">
    <property type="term" value="F:glutathione disulfide oxidoreductase activity"/>
    <property type="evidence" value="ECO:0007669"/>
    <property type="project" value="TreeGrafter"/>
</dbReference>
<dbReference type="SUPFAM" id="SSF52833">
    <property type="entry name" value="Thioredoxin-like"/>
    <property type="match status" value="1"/>
</dbReference>
<dbReference type="EMBL" id="CAJOBC010011133">
    <property type="protein sequence ID" value="CAF4006834.1"/>
    <property type="molecule type" value="Genomic_DNA"/>
</dbReference>
<dbReference type="PANTHER" id="PTHR45694:SF5">
    <property type="entry name" value="GLUTAREDOXIN 2"/>
    <property type="match status" value="1"/>
</dbReference>
<dbReference type="Proteomes" id="UP000677228">
    <property type="component" value="Unassembled WGS sequence"/>
</dbReference>
<gene>
    <name evidence="3" type="ORF">GPM918_LOCUS25745</name>
    <name evidence="2" type="ORF">OVA965_LOCUS25836</name>
    <name evidence="4" type="ORF">SRO942_LOCUS25781</name>
    <name evidence="5" type="ORF">TMI583_LOCUS26571</name>
</gene>
<accession>A0A814ZE54</accession>
<dbReference type="PRINTS" id="PR00160">
    <property type="entry name" value="GLUTAREDOXIN"/>
</dbReference>
<dbReference type="Proteomes" id="UP000681722">
    <property type="component" value="Unassembled WGS sequence"/>
</dbReference>
<dbReference type="Proteomes" id="UP000663829">
    <property type="component" value="Unassembled WGS sequence"/>
</dbReference>
<dbReference type="InterPro" id="IPR002109">
    <property type="entry name" value="Glutaredoxin"/>
</dbReference>
<reference evidence="3" key="1">
    <citation type="submission" date="2021-02" db="EMBL/GenBank/DDBJ databases">
        <authorList>
            <person name="Nowell W R."/>
        </authorList>
    </citation>
    <scope>NUCLEOTIDE SEQUENCE</scope>
</reference>
<dbReference type="OrthoDB" id="418495at2759"/>
<dbReference type="GO" id="GO:0034599">
    <property type="term" value="P:cellular response to oxidative stress"/>
    <property type="evidence" value="ECO:0007669"/>
    <property type="project" value="TreeGrafter"/>
</dbReference>
<evidence type="ECO:0000313" key="2">
    <source>
        <dbReference type="EMBL" id="CAF1241249.1"/>
    </source>
</evidence>
<evidence type="ECO:0000313" key="5">
    <source>
        <dbReference type="EMBL" id="CAF4048869.1"/>
    </source>
</evidence>
<dbReference type="Gene3D" id="3.40.30.10">
    <property type="entry name" value="Glutaredoxin"/>
    <property type="match status" value="1"/>
</dbReference>
<comment type="caution">
    <text evidence="3">The sequence shown here is derived from an EMBL/GenBank/DDBJ whole genome shotgun (WGS) entry which is preliminary data.</text>
</comment>
<proteinExistence type="predicted"/>
<dbReference type="EMBL" id="CAJOBA010037791">
    <property type="protein sequence ID" value="CAF4048869.1"/>
    <property type="molecule type" value="Genomic_DNA"/>
</dbReference>
<dbReference type="PROSITE" id="PS51354">
    <property type="entry name" value="GLUTAREDOXIN_2"/>
    <property type="match status" value="1"/>
</dbReference>
<dbReference type="PANTHER" id="PTHR45694">
    <property type="entry name" value="GLUTAREDOXIN 2"/>
    <property type="match status" value="1"/>
</dbReference>
<evidence type="ECO:0000313" key="4">
    <source>
        <dbReference type="EMBL" id="CAF4006834.1"/>
    </source>
</evidence>
<dbReference type="Pfam" id="PF00462">
    <property type="entry name" value="Glutaredoxin"/>
    <property type="match status" value="1"/>
</dbReference>
<protein>
    <recommendedName>
        <fullName evidence="1">Glutaredoxin domain-containing protein</fullName>
    </recommendedName>
</protein>
<dbReference type="AlphaFoldDB" id="A0A814ZE54"/>
<keyword evidence="6" id="KW-1185">Reference proteome</keyword>
<evidence type="ECO:0000313" key="6">
    <source>
        <dbReference type="Proteomes" id="UP000663829"/>
    </source>
</evidence>
<dbReference type="EMBL" id="CAJNOK010016240">
    <property type="protein sequence ID" value="CAF1241249.1"/>
    <property type="molecule type" value="Genomic_DNA"/>
</dbReference>
<dbReference type="Proteomes" id="UP000682733">
    <property type="component" value="Unassembled WGS sequence"/>
</dbReference>
<evidence type="ECO:0000313" key="3">
    <source>
        <dbReference type="EMBL" id="CAF1242874.1"/>
    </source>
</evidence>
<evidence type="ECO:0000259" key="1">
    <source>
        <dbReference type="Pfam" id="PF00462"/>
    </source>
</evidence>
<dbReference type="EMBL" id="CAJNOQ010010099">
    <property type="protein sequence ID" value="CAF1242874.1"/>
    <property type="molecule type" value="Genomic_DNA"/>
</dbReference>
<dbReference type="GO" id="GO:0005737">
    <property type="term" value="C:cytoplasm"/>
    <property type="evidence" value="ECO:0007669"/>
    <property type="project" value="TreeGrafter"/>
</dbReference>
<feature type="domain" description="Glutaredoxin" evidence="1">
    <location>
        <begin position="46"/>
        <end position="102"/>
    </location>
</feature>
<sequence>MLLAVTTYRQFLSQVNHKSFRQLFQMSNKSSAVADQAKNLIKHNTVVVFSKTACPYCVKDNVIMDGVVTKNQIDDGNSYQQVLGEITSARSVPRIFVAGKCIGGGDDTKALDKKGELEKMLKKADAIQD</sequence>
<dbReference type="InterPro" id="IPR014025">
    <property type="entry name" value="Glutaredoxin_subgr"/>
</dbReference>
<name>A0A814ZE54_9BILA</name>
<organism evidence="3 6">
    <name type="scientific">Didymodactylos carnosus</name>
    <dbReference type="NCBI Taxonomy" id="1234261"/>
    <lineage>
        <taxon>Eukaryota</taxon>
        <taxon>Metazoa</taxon>
        <taxon>Spiralia</taxon>
        <taxon>Gnathifera</taxon>
        <taxon>Rotifera</taxon>
        <taxon>Eurotatoria</taxon>
        <taxon>Bdelloidea</taxon>
        <taxon>Philodinida</taxon>
        <taxon>Philodinidae</taxon>
        <taxon>Didymodactylos</taxon>
    </lineage>
</organism>
<dbReference type="InterPro" id="IPR036249">
    <property type="entry name" value="Thioredoxin-like_sf"/>
</dbReference>